<evidence type="ECO:0000256" key="4">
    <source>
        <dbReference type="ARBA" id="ARBA00023136"/>
    </source>
</evidence>
<dbReference type="GO" id="GO:0004252">
    <property type="term" value="F:serine-type endopeptidase activity"/>
    <property type="evidence" value="ECO:0007669"/>
    <property type="project" value="UniProtKB-UniRule"/>
</dbReference>
<evidence type="ECO:0000256" key="1">
    <source>
        <dbReference type="ARBA" id="ARBA00004370"/>
    </source>
</evidence>
<dbReference type="Proteomes" id="UP000231414">
    <property type="component" value="Unassembled WGS sequence"/>
</dbReference>
<dbReference type="InterPro" id="IPR036415">
    <property type="entry name" value="Lamin_tail_dom_sf"/>
</dbReference>
<dbReference type="PROSITE" id="PS51841">
    <property type="entry name" value="LTD"/>
    <property type="match status" value="1"/>
</dbReference>
<keyword evidence="3 6" id="KW-1133">Transmembrane helix</keyword>
<feature type="domain" description="LTD" evidence="7">
    <location>
        <begin position="202"/>
        <end position="337"/>
    </location>
</feature>
<dbReference type="InterPro" id="IPR001322">
    <property type="entry name" value="Lamin_tail_dom"/>
</dbReference>
<dbReference type="EMBL" id="PEYW01000039">
    <property type="protein sequence ID" value="PIS20650.1"/>
    <property type="molecule type" value="Genomic_DNA"/>
</dbReference>
<evidence type="ECO:0000256" key="2">
    <source>
        <dbReference type="ARBA" id="ARBA00022692"/>
    </source>
</evidence>
<comment type="caution">
    <text evidence="8">The sequence shown here is derived from an EMBL/GenBank/DDBJ whole genome shotgun (WGS) entry which is preliminary data.</text>
</comment>
<dbReference type="GO" id="GO:0009003">
    <property type="term" value="F:signal peptidase activity"/>
    <property type="evidence" value="ECO:0007669"/>
    <property type="project" value="UniProtKB-EC"/>
</dbReference>
<dbReference type="InterPro" id="IPR019533">
    <property type="entry name" value="Peptidase_S26"/>
</dbReference>
<evidence type="ECO:0000313" key="9">
    <source>
        <dbReference type="Proteomes" id="UP000231414"/>
    </source>
</evidence>
<proteinExistence type="predicted"/>
<protein>
    <recommendedName>
        <fullName evidence="5">Signal peptidase I</fullName>
        <ecNumber evidence="5">3.4.21.89</ecNumber>
    </recommendedName>
</protein>
<dbReference type="InterPro" id="IPR036286">
    <property type="entry name" value="LexA/Signal_pep-like_sf"/>
</dbReference>
<evidence type="ECO:0000259" key="7">
    <source>
        <dbReference type="PROSITE" id="PS51841"/>
    </source>
</evidence>
<organism evidence="8 9">
    <name type="scientific">candidate division WWE3 bacterium CG08_land_8_20_14_0_20_43_13</name>
    <dbReference type="NCBI Taxonomy" id="1975087"/>
    <lineage>
        <taxon>Bacteria</taxon>
        <taxon>Katanobacteria</taxon>
    </lineage>
</organism>
<dbReference type="AlphaFoldDB" id="A0A2H0X6U4"/>
<dbReference type="SUPFAM" id="SSF74853">
    <property type="entry name" value="Lamin A/C globular tail domain"/>
    <property type="match status" value="1"/>
</dbReference>
<feature type="transmembrane region" description="Helical" evidence="6">
    <location>
        <begin position="171"/>
        <end position="188"/>
    </location>
</feature>
<dbReference type="SUPFAM" id="SSF51306">
    <property type="entry name" value="LexA/Signal peptidase"/>
    <property type="match status" value="1"/>
</dbReference>
<comment type="subcellular location">
    <subcellularLocation>
        <location evidence="1">Membrane</location>
    </subcellularLocation>
</comment>
<evidence type="ECO:0000256" key="6">
    <source>
        <dbReference type="SAM" id="Phobius"/>
    </source>
</evidence>
<dbReference type="CDD" id="cd06530">
    <property type="entry name" value="S26_SPase_I"/>
    <property type="match status" value="1"/>
</dbReference>
<dbReference type="PANTHER" id="PTHR10806">
    <property type="entry name" value="SIGNAL PEPTIDASE COMPLEX CATALYTIC SUBUNIT SEC11"/>
    <property type="match status" value="1"/>
</dbReference>
<evidence type="ECO:0000256" key="5">
    <source>
        <dbReference type="NCBIfam" id="TIGR02228"/>
    </source>
</evidence>
<evidence type="ECO:0000313" key="8">
    <source>
        <dbReference type="EMBL" id="PIS20650.1"/>
    </source>
</evidence>
<keyword evidence="4 6" id="KW-0472">Membrane</keyword>
<keyword evidence="2 6" id="KW-0812">Transmembrane</keyword>
<dbReference type="GO" id="GO:0006465">
    <property type="term" value="P:signal peptide processing"/>
    <property type="evidence" value="ECO:0007669"/>
    <property type="project" value="UniProtKB-UniRule"/>
</dbReference>
<reference evidence="9" key="1">
    <citation type="submission" date="2017-09" db="EMBL/GenBank/DDBJ databases">
        <title>Depth-based differentiation of microbial function through sediment-hosted aquifers and enrichment of novel symbionts in the deep terrestrial subsurface.</title>
        <authorList>
            <person name="Probst A.J."/>
            <person name="Ladd B."/>
            <person name="Jarett J.K."/>
            <person name="Geller-Mcgrath D.E."/>
            <person name="Sieber C.M.K."/>
            <person name="Emerson J.B."/>
            <person name="Anantharaman K."/>
            <person name="Thomas B.C."/>
            <person name="Malmstrom R."/>
            <person name="Stieglmeier M."/>
            <person name="Klingl A."/>
            <person name="Woyke T."/>
            <person name="Ryan C.M."/>
            <person name="Banfield J.F."/>
        </authorList>
    </citation>
    <scope>NUCLEOTIDE SEQUENCE [LARGE SCALE GENOMIC DNA]</scope>
</reference>
<evidence type="ECO:0000256" key="3">
    <source>
        <dbReference type="ARBA" id="ARBA00022989"/>
    </source>
</evidence>
<gene>
    <name evidence="8" type="ORF">COT52_02790</name>
</gene>
<dbReference type="NCBIfam" id="TIGR02228">
    <property type="entry name" value="sigpep_I_arch"/>
    <property type="match status" value="1"/>
</dbReference>
<dbReference type="GO" id="GO:0016020">
    <property type="term" value="C:membrane"/>
    <property type="evidence" value="ECO:0007669"/>
    <property type="project" value="UniProtKB-SubCell"/>
</dbReference>
<dbReference type="Pfam" id="PF00932">
    <property type="entry name" value="LTD"/>
    <property type="match status" value="1"/>
</dbReference>
<dbReference type="InterPro" id="IPR001733">
    <property type="entry name" value="Peptidase_S26B"/>
</dbReference>
<sequence>MLWLKNHLLHISFCAAIALSPFIASLHQLDLRRFRLLAVTSGSMAPTVAVGNLVGVASRLDGDYKAGEVISFSRNQEIITHRVAAVSGQGSLAVYQTKGDSNQVADQYLVKADHILGRVIINLPYLGYVPIYSRTAWGLVFLVYLPCLALIISEVRVLIGAAKSRRIQKSSLDLGVLVWVMLVYSAGFSRASFSSQVVLPMGKLRAEWSITNHVVVNEVMYYGISGNNHEWEELYNPTLSSVDISGFSLRENSGGIYSFPAGSVLAARSRVVAGKDALIFFEYNGFYPDYCFGGQGCGSHSTPLEHVSGTFGLNDPGDWVALYDAQQNLVDAVVWGNVSYQGVVTHPGVTLVDAHRLDSIERSPAGVDTDNCLLDMVVRNPGTPGW</sequence>
<dbReference type="PANTHER" id="PTHR10806:SF6">
    <property type="entry name" value="SIGNAL PEPTIDASE COMPLEX CATALYTIC SUBUNIT SEC11"/>
    <property type="match status" value="1"/>
</dbReference>
<dbReference type="EC" id="3.4.21.89" evidence="5"/>
<name>A0A2H0X6U4_UNCKA</name>
<feature type="transmembrane region" description="Helical" evidence="6">
    <location>
        <begin position="136"/>
        <end position="159"/>
    </location>
</feature>
<accession>A0A2H0X6U4</accession>